<proteinExistence type="predicted"/>
<protein>
    <submittedName>
        <fullName evidence="1">Uncharacterized protein</fullName>
    </submittedName>
</protein>
<evidence type="ECO:0000313" key="1">
    <source>
        <dbReference type="EMBL" id="CAB4140277.1"/>
    </source>
</evidence>
<organism evidence="1">
    <name type="scientific">uncultured Caudovirales phage</name>
    <dbReference type="NCBI Taxonomy" id="2100421"/>
    <lineage>
        <taxon>Viruses</taxon>
        <taxon>Duplodnaviria</taxon>
        <taxon>Heunggongvirae</taxon>
        <taxon>Uroviricota</taxon>
        <taxon>Caudoviricetes</taxon>
        <taxon>Peduoviridae</taxon>
        <taxon>Maltschvirus</taxon>
        <taxon>Maltschvirus maltsch</taxon>
    </lineage>
</organism>
<dbReference type="EMBL" id="LR796377">
    <property type="protein sequence ID" value="CAB4140277.1"/>
    <property type="molecule type" value="Genomic_DNA"/>
</dbReference>
<name>A0A6J5M4I1_9CAUD</name>
<accession>A0A6J5M4I1</accession>
<reference evidence="1" key="1">
    <citation type="submission" date="2020-04" db="EMBL/GenBank/DDBJ databases">
        <authorList>
            <person name="Chiriac C."/>
            <person name="Salcher M."/>
            <person name="Ghai R."/>
            <person name="Kavagutti S V."/>
        </authorList>
    </citation>
    <scope>NUCLEOTIDE SEQUENCE</scope>
</reference>
<sequence length="88" mass="10399">MSKEFRDKIEEALRILVDEDEKGTDYICSNWLIITEWADYEGSRYLHTEVSDAMTPWNAYGMMKMAQEYNSEVLGTKHEPVEQEEDEE</sequence>
<gene>
    <name evidence="1" type="ORF">UFOVP404_43</name>
</gene>